<dbReference type="GO" id="GO:0005829">
    <property type="term" value="C:cytosol"/>
    <property type="evidence" value="ECO:0007669"/>
    <property type="project" value="TreeGrafter"/>
</dbReference>
<comment type="caution">
    <text evidence="16">The sequence shown here is derived from an EMBL/GenBank/DDBJ whole genome shotgun (WGS) entry which is preliminary data.</text>
</comment>
<evidence type="ECO:0000256" key="11">
    <source>
        <dbReference type="ARBA" id="ARBA00060830"/>
    </source>
</evidence>
<dbReference type="InterPro" id="IPR010978">
    <property type="entry name" value="tRNA-bd_arm"/>
</dbReference>
<evidence type="ECO:0000256" key="5">
    <source>
        <dbReference type="ARBA" id="ARBA00022741"/>
    </source>
</evidence>
<dbReference type="EC" id="6.1.1.9" evidence="12"/>
<comment type="domain">
    <text evidence="12">ValRS has two distinct active sites: one for aminoacylation and one for editing. The misactivated threonine is translocated from the active site to the editing site.</text>
</comment>
<dbReference type="InterPro" id="IPR013155">
    <property type="entry name" value="M/V/L/I-tRNA-synth_anticd-bd"/>
</dbReference>
<dbReference type="InterPro" id="IPR009080">
    <property type="entry name" value="tRNAsynth_Ia_anticodon-bd"/>
</dbReference>
<keyword evidence="8 12" id="KW-0175">Coiled coil</keyword>
<dbReference type="CDD" id="cd07962">
    <property type="entry name" value="Anticodon_Ia_Val"/>
    <property type="match status" value="1"/>
</dbReference>
<evidence type="ECO:0000256" key="8">
    <source>
        <dbReference type="ARBA" id="ARBA00023054"/>
    </source>
</evidence>
<dbReference type="InterPro" id="IPR033705">
    <property type="entry name" value="Anticodon_Ia_Val"/>
</dbReference>
<dbReference type="EMBL" id="QGLE01000001">
    <property type="protein sequence ID" value="PWR25599.1"/>
    <property type="molecule type" value="Genomic_DNA"/>
</dbReference>
<dbReference type="Proteomes" id="UP000245461">
    <property type="component" value="Unassembled WGS sequence"/>
</dbReference>
<dbReference type="Pfam" id="PF00133">
    <property type="entry name" value="tRNA-synt_1"/>
    <property type="match status" value="1"/>
</dbReference>
<dbReference type="Gene3D" id="3.90.740.10">
    <property type="entry name" value="Valyl/Leucyl/Isoleucyl-tRNA synthetase, editing domain"/>
    <property type="match status" value="1"/>
</dbReference>
<dbReference type="FunFam" id="3.90.740.10:FF:000008">
    <property type="entry name" value="Valine--tRNA ligase, mitochondrial"/>
    <property type="match status" value="1"/>
</dbReference>
<evidence type="ECO:0000256" key="7">
    <source>
        <dbReference type="ARBA" id="ARBA00022917"/>
    </source>
</evidence>
<reference evidence="16 17" key="1">
    <citation type="submission" date="2018-05" db="EMBL/GenBank/DDBJ databases">
        <title>Zavarzinia sp. HR-AS.</title>
        <authorList>
            <person name="Lee Y."/>
            <person name="Jeon C.O."/>
        </authorList>
    </citation>
    <scope>NUCLEOTIDE SEQUENCE [LARGE SCALE GENOMIC DNA]</scope>
    <source>
        <strain evidence="16 17">HR-AS</strain>
    </source>
</reference>
<dbReference type="Pfam" id="PF10458">
    <property type="entry name" value="Val_tRNA-synt_C"/>
    <property type="match status" value="1"/>
</dbReference>
<evidence type="ECO:0000256" key="4">
    <source>
        <dbReference type="ARBA" id="ARBA00022598"/>
    </source>
</evidence>
<dbReference type="PANTHER" id="PTHR11946">
    <property type="entry name" value="VALYL-TRNA SYNTHETASES"/>
    <property type="match status" value="1"/>
</dbReference>
<dbReference type="InterPro" id="IPR002300">
    <property type="entry name" value="aa-tRNA-synth_Ia"/>
</dbReference>
<dbReference type="SUPFAM" id="SSF47323">
    <property type="entry name" value="Anticodon-binding domain of a subclass of class I aminoacyl-tRNA synthetases"/>
    <property type="match status" value="1"/>
</dbReference>
<evidence type="ECO:0000256" key="3">
    <source>
        <dbReference type="ARBA" id="ARBA00022490"/>
    </source>
</evidence>
<dbReference type="Gene3D" id="1.10.287.380">
    <property type="entry name" value="Valyl-tRNA synthetase, C-terminal domain"/>
    <property type="match status" value="1"/>
</dbReference>
<evidence type="ECO:0000256" key="9">
    <source>
        <dbReference type="ARBA" id="ARBA00023146"/>
    </source>
</evidence>
<keyword evidence="9 12" id="KW-0030">Aminoacyl-tRNA synthetase</keyword>
<keyword evidence="3 12" id="KW-0963">Cytoplasm</keyword>
<evidence type="ECO:0000313" key="16">
    <source>
        <dbReference type="EMBL" id="PWR25599.1"/>
    </source>
</evidence>
<name>A0A317EFB7_9PROT</name>
<dbReference type="Gene3D" id="3.40.50.620">
    <property type="entry name" value="HUPs"/>
    <property type="match status" value="2"/>
</dbReference>
<keyword evidence="5 12" id="KW-0547">Nucleotide-binding</keyword>
<feature type="short sequence motif" description="'HIGH' region" evidence="12">
    <location>
        <begin position="43"/>
        <end position="53"/>
    </location>
</feature>
<dbReference type="InterPro" id="IPR014729">
    <property type="entry name" value="Rossmann-like_a/b/a_fold"/>
</dbReference>
<protein>
    <recommendedName>
        <fullName evidence="12">Valine--tRNA ligase</fullName>
        <ecNumber evidence="12">6.1.1.9</ecNumber>
    </recommendedName>
    <alternativeName>
        <fullName evidence="12">Valyl-tRNA synthetase</fullName>
        <shortName evidence="12">ValRS</shortName>
    </alternativeName>
</protein>
<evidence type="ECO:0000259" key="15">
    <source>
        <dbReference type="Pfam" id="PF10458"/>
    </source>
</evidence>
<keyword evidence="7 12" id="KW-0648">Protein biosynthesis</keyword>
<evidence type="ECO:0000259" key="14">
    <source>
        <dbReference type="Pfam" id="PF08264"/>
    </source>
</evidence>
<proteinExistence type="inferred from homology"/>
<evidence type="ECO:0000256" key="12">
    <source>
        <dbReference type="HAMAP-Rule" id="MF_02004"/>
    </source>
</evidence>
<evidence type="ECO:0000256" key="6">
    <source>
        <dbReference type="ARBA" id="ARBA00022840"/>
    </source>
</evidence>
<dbReference type="CDD" id="cd00817">
    <property type="entry name" value="ValRS_core"/>
    <property type="match status" value="1"/>
</dbReference>
<feature type="domain" description="Methionyl/Valyl/Leucyl/Isoleucyl-tRNA synthetase anticodon-binding" evidence="14">
    <location>
        <begin position="613"/>
        <end position="764"/>
    </location>
</feature>
<dbReference type="GO" id="GO:0002161">
    <property type="term" value="F:aminoacyl-tRNA deacylase activity"/>
    <property type="evidence" value="ECO:0007669"/>
    <property type="project" value="InterPro"/>
</dbReference>
<dbReference type="NCBIfam" id="NF004349">
    <property type="entry name" value="PRK05729.1"/>
    <property type="match status" value="1"/>
</dbReference>
<dbReference type="HAMAP" id="MF_02004">
    <property type="entry name" value="Val_tRNA_synth_type1"/>
    <property type="match status" value="1"/>
</dbReference>
<dbReference type="InterPro" id="IPR037118">
    <property type="entry name" value="Val-tRNA_synth_C_sf"/>
</dbReference>
<dbReference type="InterPro" id="IPR002303">
    <property type="entry name" value="Valyl-tRNA_ligase"/>
</dbReference>
<feature type="domain" description="Aminoacyl-tRNA synthetase class Ia" evidence="13">
    <location>
        <begin position="15"/>
        <end position="571"/>
    </location>
</feature>
<dbReference type="FunFam" id="3.40.50.620:FF:000078">
    <property type="entry name" value="Valine--tRNA ligase, mitochondrial"/>
    <property type="match status" value="1"/>
</dbReference>
<evidence type="ECO:0000256" key="1">
    <source>
        <dbReference type="ARBA" id="ARBA00004496"/>
    </source>
</evidence>
<dbReference type="OrthoDB" id="9810365at2"/>
<dbReference type="InterPro" id="IPR001412">
    <property type="entry name" value="aa-tRNA-synth_I_CS"/>
</dbReference>
<evidence type="ECO:0000313" key="17">
    <source>
        <dbReference type="Proteomes" id="UP000245461"/>
    </source>
</evidence>
<organism evidence="16 17">
    <name type="scientific">Zavarzinia aquatilis</name>
    <dbReference type="NCBI Taxonomy" id="2211142"/>
    <lineage>
        <taxon>Bacteria</taxon>
        <taxon>Pseudomonadati</taxon>
        <taxon>Pseudomonadota</taxon>
        <taxon>Alphaproteobacteria</taxon>
        <taxon>Rhodospirillales</taxon>
        <taxon>Zavarziniaceae</taxon>
        <taxon>Zavarzinia</taxon>
    </lineage>
</organism>
<dbReference type="Gene3D" id="1.10.730.10">
    <property type="entry name" value="Isoleucyl-tRNA Synthetase, Domain 1"/>
    <property type="match status" value="1"/>
</dbReference>
<evidence type="ECO:0000256" key="2">
    <source>
        <dbReference type="ARBA" id="ARBA00011245"/>
    </source>
</evidence>
<keyword evidence="4 12" id="KW-0436">Ligase</keyword>
<evidence type="ECO:0000259" key="13">
    <source>
        <dbReference type="Pfam" id="PF00133"/>
    </source>
</evidence>
<dbReference type="FunFam" id="1.10.287.380:FF:000001">
    <property type="entry name" value="Valine--tRNA ligase"/>
    <property type="match status" value="1"/>
</dbReference>
<comment type="catalytic activity">
    <reaction evidence="10 12">
        <text>tRNA(Val) + L-valine + ATP = L-valyl-tRNA(Val) + AMP + diphosphate</text>
        <dbReference type="Rhea" id="RHEA:10704"/>
        <dbReference type="Rhea" id="RHEA-COMP:9672"/>
        <dbReference type="Rhea" id="RHEA-COMP:9708"/>
        <dbReference type="ChEBI" id="CHEBI:30616"/>
        <dbReference type="ChEBI" id="CHEBI:33019"/>
        <dbReference type="ChEBI" id="CHEBI:57762"/>
        <dbReference type="ChEBI" id="CHEBI:78442"/>
        <dbReference type="ChEBI" id="CHEBI:78537"/>
        <dbReference type="ChEBI" id="CHEBI:456215"/>
        <dbReference type="EC" id="6.1.1.9"/>
    </reaction>
</comment>
<feature type="coiled-coil region" evidence="12">
    <location>
        <begin position="820"/>
        <end position="847"/>
    </location>
</feature>
<gene>
    <name evidence="12" type="primary">valS</name>
    <name evidence="16" type="ORF">DKG74_01125</name>
</gene>
<keyword evidence="17" id="KW-1185">Reference proteome</keyword>
<dbReference type="GO" id="GO:0006438">
    <property type="term" value="P:valyl-tRNA aminoacylation"/>
    <property type="evidence" value="ECO:0007669"/>
    <property type="project" value="UniProtKB-UniRule"/>
</dbReference>
<dbReference type="NCBIfam" id="TIGR00422">
    <property type="entry name" value="valS"/>
    <property type="match status" value="1"/>
</dbReference>
<comment type="subunit">
    <text evidence="2 12">Monomer.</text>
</comment>
<dbReference type="Pfam" id="PF08264">
    <property type="entry name" value="Anticodon_1"/>
    <property type="match status" value="1"/>
</dbReference>
<dbReference type="RefSeq" id="WP_109901740.1">
    <property type="nucleotide sequence ID" value="NZ_QGLE01000001.1"/>
</dbReference>
<dbReference type="PROSITE" id="PS00178">
    <property type="entry name" value="AA_TRNA_LIGASE_I"/>
    <property type="match status" value="1"/>
</dbReference>
<dbReference type="SUPFAM" id="SSF46589">
    <property type="entry name" value="tRNA-binding arm"/>
    <property type="match status" value="1"/>
</dbReference>
<comment type="domain">
    <text evidence="12">The C-terminal coiled-coil domain is crucial for aminoacylation activity.</text>
</comment>
<dbReference type="GO" id="GO:0004832">
    <property type="term" value="F:valine-tRNA ligase activity"/>
    <property type="evidence" value="ECO:0007669"/>
    <property type="project" value="UniProtKB-UniRule"/>
</dbReference>
<dbReference type="PANTHER" id="PTHR11946:SF93">
    <property type="entry name" value="VALINE--TRNA LIGASE, CHLOROPLASTIC_MITOCHONDRIAL 2"/>
    <property type="match status" value="1"/>
</dbReference>
<accession>A0A317EFB7</accession>
<dbReference type="AlphaFoldDB" id="A0A317EFB7"/>
<comment type="function">
    <text evidence="12">Catalyzes the attachment of valine to tRNA(Val). As ValRS can inadvertently accommodate and process structurally similar amino acids such as threonine, to avoid such errors, it has a 'posttransfer' editing activity that hydrolyzes mischarged Thr-tRNA(Val) in a tRNA-dependent manner.</text>
</comment>
<feature type="domain" description="Valyl-tRNA synthetase tRNA-binding arm" evidence="15">
    <location>
        <begin position="822"/>
        <end position="886"/>
    </location>
</feature>
<evidence type="ECO:0000256" key="10">
    <source>
        <dbReference type="ARBA" id="ARBA00047552"/>
    </source>
</evidence>
<comment type="subcellular location">
    <subcellularLocation>
        <location evidence="1 12">Cytoplasm</location>
    </subcellularLocation>
</comment>
<dbReference type="InterPro" id="IPR019499">
    <property type="entry name" value="Val-tRNA_synth_tRNA-bd"/>
</dbReference>
<dbReference type="SUPFAM" id="SSF50677">
    <property type="entry name" value="ValRS/IleRS/LeuRS editing domain"/>
    <property type="match status" value="1"/>
</dbReference>
<sequence length="890" mass="99406">MLEKTYDPQETEPRLYAAWEQSGAFKAGRNTAGEPFTIVIPPPNVTGSLHMGHALNNTLQDILCRFERMRGRDVLWQPGTDHAGIATQMVVERQLAQSGENVTRRELGREEFIRRVWAWKEVSGGTITRQLRRLGASCDWSRERFTMDDGLSAAVRRVFVTLHKQGLIYRDKRLVNWDPHFLTAISDLEVESRETKGHMWHIRYPIEGSEQSIVVATTRPETMLGDSGVAVHPDDERYRDVVGKFVVLPLTGRRIPIVADTYSDPEKGTGAVKITPAHDFNDFEVGKRNNLEQISVLDIHARIVDAEFIPAAYRGLDRFEARRRIVEDLEAQGFLVEVKDHVLMQPFGDRSGVVIEPMLTDQWYVDAKTLAQPAIAAVEKGDTVFVPKNWDKTYFEWMNNIQPWCVSRQLWWGHQIPAWYGPDGHVFVEETEAEALSAAAAHYGAATPLTRDEDVLDTWFSSALWPFSTLGWPEETDVLKRHYKTDVLVTGFDIIFFWVARMMMMGLHFMKEVPFHTVYIHALVRDEKGQKMSKSKGNVIDPLDLIEKFGADALRFTLAAMAAQGRDIKLSTQRVEGYRNFTTKLWNAARFCEMNECRIVPGFAPASVTNTINRWLLGEAERATAGVVAAIEAYRFNEAALGVYQFVWGTFCDWYLELVKPLLNGTDEAVKAETRAVAAHVLDRILVLLHPFMPFVTEELWAKTAETAGIARASDLVLAPWPAVDATIADPAADAEVQWVIDLVTEIRALRAESNVPAGARLDLVLVAADAVAKGRAERHGELIARLARLGGISFAEAAPKGSVQLVVGGTTAALPLGDVIDIAAEKKRLEKEIGKADQELAKITAKLNNAGFIAKAAPEVVEEQRERADETAKLRAKLADALARLNASL</sequence>
<dbReference type="GO" id="GO:0005524">
    <property type="term" value="F:ATP binding"/>
    <property type="evidence" value="ECO:0007669"/>
    <property type="project" value="UniProtKB-UniRule"/>
</dbReference>
<dbReference type="PRINTS" id="PR00986">
    <property type="entry name" value="TRNASYNTHVAL"/>
</dbReference>
<dbReference type="InterPro" id="IPR009008">
    <property type="entry name" value="Val/Leu/Ile-tRNA-synth_edit"/>
</dbReference>
<dbReference type="SUPFAM" id="SSF52374">
    <property type="entry name" value="Nucleotidylyl transferase"/>
    <property type="match status" value="1"/>
</dbReference>
<comment type="similarity">
    <text evidence="11 12">Belongs to the class-I aminoacyl-tRNA synthetase family. ValS type 1 subfamily.</text>
</comment>
<keyword evidence="6 12" id="KW-0067">ATP-binding</keyword>
<feature type="binding site" evidence="12">
    <location>
        <position position="534"/>
    </location>
    <ligand>
        <name>ATP</name>
        <dbReference type="ChEBI" id="CHEBI:30616"/>
    </ligand>
</feature>
<dbReference type="FunFam" id="3.40.50.620:FF:000032">
    <property type="entry name" value="Valine--tRNA ligase"/>
    <property type="match status" value="1"/>
</dbReference>
<feature type="short sequence motif" description="'KMSKS' region" evidence="12">
    <location>
        <begin position="531"/>
        <end position="535"/>
    </location>
</feature>